<dbReference type="SUPFAM" id="SSF143631">
    <property type="entry name" value="ApbE-like"/>
    <property type="match status" value="1"/>
</dbReference>
<evidence type="ECO:0000256" key="11">
    <source>
        <dbReference type="SAM" id="SignalP"/>
    </source>
</evidence>
<comment type="caution">
    <text evidence="12">The sequence shown here is derived from an EMBL/GenBank/DDBJ whole genome shotgun (WGS) entry which is preliminary data.</text>
</comment>
<evidence type="ECO:0000256" key="5">
    <source>
        <dbReference type="ARBA" id="ARBA00022679"/>
    </source>
</evidence>
<organism evidence="12 13">
    <name type="scientific">Shinella kummerowiae</name>
    <dbReference type="NCBI Taxonomy" id="417745"/>
    <lineage>
        <taxon>Bacteria</taxon>
        <taxon>Pseudomonadati</taxon>
        <taxon>Pseudomonadota</taxon>
        <taxon>Alphaproteobacteria</taxon>
        <taxon>Hyphomicrobiales</taxon>
        <taxon>Rhizobiaceae</taxon>
        <taxon>Shinella</taxon>
    </lineage>
</organism>
<dbReference type="GO" id="GO:0016740">
    <property type="term" value="F:transferase activity"/>
    <property type="evidence" value="ECO:0007669"/>
    <property type="project" value="UniProtKB-KW"/>
</dbReference>
<keyword evidence="4" id="KW-0285">Flavoprotein</keyword>
<comment type="cofactor">
    <cofactor evidence="1">
        <name>Mg(2+)</name>
        <dbReference type="ChEBI" id="CHEBI:18420"/>
    </cofactor>
</comment>
<dbReference type="Proteomes" id="UP000435802">
    <property type="component" value="Unassembled WGS sequence"/>
</dbReference>
<proteinExistence type="predicted"/>
<feature type="chain" id="PRO_5039912498" description="FAD:protein FMN transferase" evidence="11">
    <location>
        <begin position="24"/>
        <end position="293"/>
    </location>
</feature>
<keyword evidence="11" id="KW-0732">Signal</keyword>
<dbReference type="OrthoDB" id="9778595at2"/>
<keyword evidence="7" id="KW-0274">FAD</keyword>
<feature type="signal peptide" evidence="11">
    <location>
        <begin position="1"/>
        <end position="23"/>
    </location>
</feature>
<comment type="catalytic activity">
    <reaction evidence="10">
        <text>L-threonyl-[protein] + FAD = FMN-L-threonyl-[protein] + AMP + H(+)</text>
        <dbReference type="Rhea" id="RHEA:36847"/>
        <dbReference type="Rhea" id="RHEA-COMP:11060"/>
        <dbReference type="Rhea" id="RHEA-COMP:11061"/>
        <dbReference type="ChEBI" id="CHEBI:15378"/>
        <dbReference type="ChEBI" id="CHEBI:30013"/>
        <dbReference type="ChEBI" id="CHEBI:57692"/>
        <dbReference type="ChEBI" id="CHEBI:74257"/>
        <dbReference type="ChEBI" id="CHEBI:456215"/>
        <dbReference type="EC" id="2.7.1.180"/>
    </reaction>
</comment>
<protein>
    <recommendedName>
        <fullName evidence="3">FAD:protein FMN transferase</fullName>
        <ecNumber evidence="2">2.7.1.180</ecNumber>
    </recommendedName>
    <alternativeName>
        <fullName evidence="9">Flavin transferase</fullName>
    </alternativeName>
</protein>
<dbReference type="PANTHER" id="PTHR30040:SF2">
    <property type="entry name" value="FAD:PROTEIN FMN TRANSFERASE"/>
    <property type="match status" value="1"/>
</dbReference>
<evidence type="ECO:0000256" key="9">
    <source>
        <dbReference type="ARBA" id="ARBA00031306"/>
    </source>
</evidence>
<dbReference type="AlphaFoldDB" id="A0A6N8SJ83"/>
<sequence length="293" mass="31127">MSMKRRRFLFIAAAAAFSGAARAENTTWQTDMLGGTVRVDLRGTRGLAQDIVGRIGSTIAEVEAAASLFKTGSALSRLNAAGHLDDPPPALLDLLRLANHVHQATAGRFDPTVQPLWRALAQARDVTEAQAAIGWERVRIEPSIQLAHGQALTLNGIAQGYAADRVRRLLLEEGYAQAFVDMGEFAAIGGPFSVAVEDPALGQIATRRLAGNAIATSSPSAMMLGTGFHILGPRGERPCWSTISVEAESAAMADGFSTAFCLMTRDEIRATLRRVPGITRVTAVDEAGDVSTF</sequence>
<evidence type="ECO:0000256" key="2">
    <source>
        <dbReference type="ARBA" id="ARBA00011955"/>
    </source>
</evidence>
<evidence type="ECO:0000256" key="1">
    <source>
        <dbReference type="ARBA" id="ARBA00001946"/>
    </source>
</evidence>
<dbReference type="PANTHER" id="PTHR30040">
    <property type="entry name" value="THIAMINE BIOSYNTHESIS LIPOPROTEIN APBE"/>
    <property type="match status" value="1"/>
</dbReference>
<evidence type="ECO:0000313" key="13">
    <source>
        <dbReference type="Proteomes" id="UP000435802"/>
    </source>
</evidence>
<evidence type="ECO:0000256" key="6">
    <source>
        <dbReference type="ARBA" id="ARBA00022723"/>
    </source>
</evidence>
<dbReference type="InterPro" id="IPR024932">
    <property type="entry name" value="ApbE"/>
</dbReference>
<evidence type="ECO:0000256" key="8">
    <source>
        <dbReference type="ARBA" id="ARBA00022842"/>
    </source>
</evidence>
<dbReference type="InterPro" id="IPR003374">
    <property type="entry name" value="ApbE-like_sf"/>
</dbReference>
<reference evidence="12 13" key="1">
    <citation type="submission" date="2019-12" db="EMBL/GenBank/DDBJ databases">
        <title>Shinella kummerowiae sp. nov., a symbiotic bacterium isolated from root nodules of the herbal legume Kummerowia stipulacea.</title>
        <authorList>
            <person name="Gao J."/>
        </authorList>
    </citation>
    <scope>NUCLEOTIDE SEQUENCE [LARGE SCALE GENOMIC DNA]</scope>
    <source>
        <strain evidence="12 13">CCBAU 25048</strain>
    </source>
</reference>
<accession>A0A6N8SJ83</accession>
<gene>
    <name evidence="12" type="ORF">GR138_25360</name>
</gene>
<evidence type="ECO:0000256" key="10">
    <source>
        <dbReference type="ARBA" id="ARBA00048540"/>
    </source>
</evidence>
<name>A0A6N8SJ83_9HYPH</name>
<evidence type="ECO:0000256" key="3">
    <source>
        <dbReference type="ARBA" id="ARBA00016337"/>
    </source>
</evidence>
<dbReference type="Pfam" id="PF02424">
    <property type="entry name" value="ApbE"/>
    <property type="match status" value="1"/>
</dbReference>
<keyword evidence="8" id="KW-0460">Magnesium</keyword>
<evidence type="ECO:0000256" key="7">
    <source>
        <dbReference type="ARBA" id="ARBA00022827"/>
    </source>
</evidence>
<evidence type="ECO:0000256" key="4">
    <source>
        <dbReference type="ARBA" id="ARBA00022630"/>
    </source>
</evidence>
<keyword evidence="13" id="KW-1185">Reference proteome</keyword>
<evidence type="ECO:0000313" key="12">
    <source>
        <dbReference type="EMBL" id="MXN48547.1"/>
    </source>
</evidence>
<keyword evidence="5 12" id="KW-0808">Transferase</keyword>
<keyword evidence="6" id="KW-0479">Metal-binding</keyword>
<dbReference type="Gene3D" id="3.10.520.10">
    <property type="entry name" value="ApbE-like domains"/>
    <property type="match status" value="1"/>
</dbReference>
<dbReference type="GO" id="GO:0046872">
    <property type="term" value="F:metal ion binding"/>
    <property type="evidence" value="ECO:0007669"/>
    <property type="project" value="UniProtKB-KW"/>
</dbReference>
<dbReference type="EMBL" id="WUMK01000011">
    <property type="protein sequence ID" value="MXN48547.1"/>
    <property type="molecule type" value="Genomic_DNA"/>
</dbReference>
<dbReference type="EC" id="2.7.1.180" evidence="2"/>